<dbReference type="Gene3D" id="3.40.50.360">
    <property type="match status" value="1"/>
</dbReference>
<keyword evidence="3" id="KW-1185">Reference proteome</keyword>
<organism evidence="2 3">
    <name type="scientific">Microbacterium rhizomatis</name>
    <dbReference type="NCBI Taxonomy" id="1631477"/>
    <lineage>
        <taxon>Bacteria</taxon>
        <taxon>Bacillati</taxon>
        <taxon>Actinomycetota</taxon>
        <taxon>Actinomycetes</taxon>
        <taxon>Micrococcales</taxon>
        <taxon>Microbacteriaceae</taxon>
        <taxon>Microbacterium</taxon>
    </lineage>
</organism>
<dbReference type="GO" id="GO:0010181">
    <property type="term" value="F:FMN binding"/>
    <property type="evidence" value="ECO:0007669"/>
    <property type="project" value="InterPro"/>
</dbReference>
<dbReference type="InterPro" id="IPR029039">
    <property type="entry name" value="Flavoprotein-like_sf"/>
</dbReference>
<dbReference type="EMBL" id="VYSA01000002">
    <property type="protein sequence ID" value="KAA9108096.1"/>
    <property type="molecule type" value="Genomic_DNA"/>
</dbReference>
<dbReference type="Proteomes" id="UP000325827">
    <property type="component" value="Unassembled WGS sequence"/>
</dbReference>
<feature type="domain" description="Flavodoxin-like" evidence="1">
    <location>
        <begin position="3"/>
        <end position="162"/>
    </location>
</feature>
<dbReference type="GO" id="GO:0009055">
    <property type="term" value="F:electron transfer activity"/>
    <property type="evidence" value="ECO:0007669"/>
    <property type="project" value="InterPro"/>
</dbReference>
<dbReference type="PROSITE" id="PS50902">
    <property type="entry name" value="FLAVODOXIN_LIKE"/>
    <property type="match status" value="1"/>
</dbReference>
<dbReference type="InterPro" id="IPR008254">
    <property type="entry name" value="Flavodoxin/NO_synth"/>
</dbReference>
<evidence type="ECO:0000313" key="2">
    <source>
        <dbReference type="EMBL" id="KAA9108096.1"/>
    </source>
</evidence>
<evidence type="ECO:0000313" key="3">
    <source>
        <dbReference type="Proteomes" id="UP000325827"/>
    </source>
</evidence>
<protein>
    <submittedName>
        <fullName evidence="2">Flavodoxin family protein</fullName>
    </submittedName>
</protein>
<comment type="caution">
    <text evidence="2">The sequence shown here is derived from an EMBL/GenBank/DDBJ whole genome shotgun (WGS) entry which is preliminary data.</text>
</comment>
<name>A0A5J5J0N5_9MICO</name>
<evidence type="ECO:0000259" key="1">
    <source>
        <dbReference type="PROSITE" id="PS50902"/>
    </source>
</evidence>
<dbReference type="RefSeq" id="WP_150449127.1">
    <property type="nucleotide sequence ID" value="NZ_VYSA01000002.1"/>
</dbReference>
<sequence length="170" mass="18218">MEVLVIYETMFGNTAQVARAIADGLSEHAHVIVTDVADAPADIPPQVDAVVVGGPTHAFSMSRASSRESAVQRGAVTADLRRGIRDWLDALPRGEHPQAFVAFDTRVDVPLLPGAASRSATRVARRLGFTASKPESFLVEGYEGPVVSGELDRARLWGERLADELAVTSR</sequence>
<dbReference type="OrthoDB" id="3253043at2"/>
<accession>A0A5J5J0N5</accession>
<dbReference type="InterPro" id="IPR001226">
    <property type="entry name" value="Flavodoxin_CS"/>
</dbReference>
<dbReference type="Pfam" id="PF12724">
    <property type="entry name" value="Flavodoxin_5"/>
    <property type="match status" value="1"/>
</dbReference>
<dbReference type="InterPro" id="IPR026816">
    <property type="entry name" value="Flavodoxin_dom"/>
</dbReference>
<dbReference type="PROSITE" id="PS00201">
    <property type="entry name" value="FLAVODOXIN"/>
    <property type="match status" value="1"/>
</dbReference>
<dbReference type="AlphaFoldDB" id="A0A5J5J0N5"/>
<gene>
    <name evidence="2" type="ORF">F6B43_11830</name>
</gene>
<dbReference type="SUPFAM" id="SSF52218">
    <property type="entry name" value="Flavoproteins"/>
    <property type="match status" value="1"/>
</dbReference>
<proteinExistence type="predicted"/>
<reference evidence="3" key="1">
    <citation type="submission" date="2019-09" db="EMBL/GenBank/DDBJ databases">
        <title>Mumia zhuanghuii sp. nov. isolated from the intestinal contents of plateau pika (Ochotona curzoniae) in the Qinghai-Tibet plateau of China.</title>
        <authorList>
            <person name="Tian Z."/>
        </authorList>
    </citation>
    <scope>NUCLEOTIDE SEQUENCE [LARGE SCALE GENOMIC DNA]</scope>
    <source>
        <strain evidence="3">JCM 30598</strain>
    </source>
</reference>